<comment type="function">
    <text evidence="8">The alpha subunit is responsible for the aldol cleavage of indoleglycerol phosphate to indole and glyceraldehyde 3-phosphate.</text>
</comment>
<keyword evidence="5 8" id="KW-0057">Aromatic amino acid biosynthesis</keyword>
<dbReference type="PANTHER" id="PTHR43406">
    <property type="entry name" value="TRYPTOPHAN SYNTHASE, ALPHA CHAIN"/>
    <property type="match status" value="1"/>
</dbReference>
<reference evidence="10 11" key="2">
    <citation type="journal article" date="2010" name="J. Bacteriol.">
        <title>Genome sequence of the polysaccharide-degrading, thermophilic anaerobe Spirochaeta thermophila DSM 6192.</title>
        <authorList>
            <person name="Angelov A."/>
            <person name="Liebl S."/>
            <person name="Ballschmiter M."/>
            <person name="Bomeke M."/>
            <person name="Lehmann R."/>
            <person name="Liesegang H."/>
            <person name="Daniel R."/>
            <person name="Liebl W."/>
        </authorList>
    </citation>
    <scope>NUCLEOTIDE SEQUENCE [LARGE SCALE GENOMIC DNA]</scope>
    <source>
        <strain evidence="11">ATCC 49972 / DSM 6192 / RI 19.B1</strain>
    </source>
</reference>
<evidence type="ECO:0000256" key="8">
    <source>
        <dbReference type="HAMAP-Rule" id="MF_00131"/>
    </source>
</evidence>
<comment type="pathway">
    <text evidence="1 8">Amino-acid biosynthesis; L-tryptophan biosynthesis; L-tryptophan from chorismate: step 5/5.</text>
</comment>
<evidence type="ECO:0000256" key="1">
    <source>
        <dbReference type="ARBA" id="ARBA00004733"/>
    </source>
</evidence>
<dbReference type="CDD" id="cd04724">
    <property type="entry name" value="Tryptophan_synthase_alpha"/>
    <property type="match status" value="1"/>
</dbReference>
<dbReference type="HOGENOM" id="CLU_016734_0_0_12"/>
<comment type="catalytic activity">
    <reaction evidence="7 8">
        <text>(1S,2R)-1-C-(indol-3-yl)glycerol 3-phosphate + L-serine = D-glyceraldehyde 3-phosphate + L-tryptophan + H2O</text>
        <dbReference type="Rhea" id="RHEA:10532"/>
        <dbReference type="ChEBI" id="CHEBI:15377"/>
        <dbReference type="ChEBI" id="CHEBI:33384"/>
        <dbReference type="ChEBI" id="CHEBI:57912"/>
        <dbReference type="ChEBI" id="CHEBI:58866"/>
        <dbReference type="ChEBI" id="CHEBI:59776"/>
        <dbReference type="EC" id="4.2.1.20"/>
    </reaction>
</comment>
<keyword evidence="4 8" id="KW-0822">Tryptophan biosynthesis</keyword>
<dbReference type="UniPathway" id="UPA00035">
    <property type="reaction ID" value="UER00044"/>
</dbReference>
<dbReference type="SUPFAM" id="SSF51366">
    <property type="entry name" value="Ribulose-phoshate binding barrel"/>
    <property type="match status" value="1"/>
</dbReference>
<dbReference type="NCBIfam" id="TIGR00262">
    <property type="entry name" value="trpA"/>
    <property type="match status" value="1"/>
</dbReference>
<dbReference type="PaxDb" id="665571-STHERM_c01850"/>
<dbReference type="KEGG" id="sta:STHERM_c01850"/>
<dbReference type="InterPro" id="IPR002028">
    <property type="entry name" value="Trp_synthase_suA"/>
</dbReference>
<dbReference type="eggNOG" id="COG0159">
    <property type="taxonomic scope" value="Bacteria"/>
</dbReference>
<dbReference type="GO" id="GO:0005829">
    <property type="term" value="C:cytosol"/>
    <property type="evidence" value="ECO:0007669"/>
    <property type="project" value="TreeGrafter"/>
</dbReference>
<comment type="subunit">
    <text evidence="2 8">Tetramer of two alpha and two beta chains.</text>
</comment>
<accession>E0RNF9</accession>
<dbReference type="GO" id="GO:0004834">
    <property type="term" value="F:tryptophan synthase activity"/>
    <property type="evidence" value="ECO:0007669"/>
    <property type="project" value="UniProtKB-UniRule"/>
</dbReference>
<name>E0RNF9_WINT6</name>
<evidence type="ECO:0000256" key="3">
    <source>
        <dbReference type="ARBA" id="ARBA00022605"/>
    </source>
</evidence>
<evidence type="ECO:0000256" key="2">
    <source>
        <dbReference type="ARBA" id="ARBA00011270"/>
    </source>
</evidence>
<feature type="active site" description="Proton acceptor" evidence="8">
    <location>
        <position position="35"/>
    </location>
</feature>
<comment type="similarity">
    <text evidence="8 9">Belongs to the TrpA family.</text>
</comment>
<evidence type="ECO:0000256" key="9">
    <source>
        <dbReference type="RuleBase" id="RU003662"/>
    </source>
</evidence>
<dbReference type="Proteomes" id="UP000001296">
    <property type="component" value="Chromosome"/>
</dbReference>
<protein>
    <recommendedName>
        <fullName evidence="8">Tryptophan synthase alpha chain</fullName>
        <ecNumber evidence="8">4.2.1.20</ecNumber>
    </recommendedName>
</protein>
<dbReference type="EMBL" id="CP001698">
    <property type="protein sequence ID" value="ADN01159.1"/>
    <property type="molecule type" value="Genomic_DNA"/>
</dbReference>
<organism evidence="10 11">
    <name type="scientific">Winmispira thermophila (strain ATCC 49972 / DSM 6192 / RI 19.B1)</name>
    <name type="common">Spirochaeta thermophila</name>
    <dbReference type="NCBI Taxonomy" id="665571"/>
    <lineage>
        <taxon>Bacteria</taxon>
        <taxon>Pseudomonadati</taxon>
        <taxon>Spirochaetota</taxon>
        <taxon>Spirochaetia</taxon>
        <taxon>Winmispirales</taxon>
        <taxon>Winmispiraceae</taxon>
        <taxon>Winmispira</taxon>
    </lineage>
</organism>
<evidence type="ECO:0000256" key="5">
    <source>
        <dbReference type="ARBA" id="ARBA00023141"/>
    </source>
</evidence>
<dbReference type="AlphaFoldDB" id="E0RNF9"/>
<evidence type="ECO:0000256" key="4">
    <source>
        <dbReference type="ARBA" id="ARBA00022822"/>
    </source>
</evidence>
<feature type="active site" description="Proton acceptor" evidence="8">
    <location>
        <position position="46"/>
    </location>
</feature>
<sequence length="257" mass="27469">MSARIMAHMVSFFPDEARSREVAQALVEGGAWALEVQFPFSDPTADGPAIQEACTRALEAGFTVEKGFRFLEWLKGRWPDLPVFLMCYGSIPVRKGVEAFVARCADLGLEGLIVPDLPPDYDEGLYGAGARHGVPVVPVVIPQIRGERLSRILSLSPAYVYAALRKGITGYHTEIGEENLSLLGTLEAAGTRTLAGFGIDSPEQVALLAPHVHAVVVGSAFVRVIASCSGSPAAPLKAKIRELLCSEEGEPSRVDGI</sequence>
<gene>
    <name evidence="8" type="primary">trpA</name>
    <name evidence="10" type="ordered locus">STHERM_c01850</name>
</gene>
<dbReference type="Pfam" id="PF00290">
    <property type="entry name" value="Trp_syntA"/>
    <property type="match status" value="1"/>
</dbReference>
<dbReference type="InterPro" id="IPR013785">
    <property type="entry name" value="Aldolase_TIM"/>
</dbReference>
<dbReference type="HAMAP" id="MF_00131">
    <property type="entry name" value="Trp_synth_alpha"/>
    <property type="match status" value="1"/>
</dbReference>
<dbReference type="Gene3D" id="3.20.20.70">
    <property type="entry name" value="Aldolase class I"/>
    <property type="match status" value="1"/>
</dbReference>
<keyword evidence="3 8" id="KW-0028">Amino-acid biosynthesis</keyword>
<dbReference type="EC" id="4.2.1.20" evidence="8"/>
<dbReference type="InterPro" id="IPR011060">
    <property type="entry name" value="RibuloseP-bd_barrel"/>
</dbReference>
<evidence type="ECO:0000313" key="10">
    <source>
        <dbReference type="EMBL" id="ADN01159.1"/>
    </source>
</evidence>
<evidence type="ECO:0000256" key="7">
    <source>
        <dbReference type="ARBA" id="ARBA00049047"/>
    </source>
</evidence>
<dbReference type="PANTHER" id="PTHR43406:SF1">
    <property type="entry name" value="TRYPTOPHAN SYNTHASE ALPHA CHAIN, CHLOROPLASTIC"/>
    <property type="match status" value="1"/>
</dbReference>
<evidence type="ECO:0000313" key="11">
    <source>
        <dbReference type="Proteomes" id="UP000001296"/>
    </source>
</evidence>
<reference key="1">
    <citation type="submission" date="2009-08" db="EMBL/GenBank/DDBJ databases">
        <title>The genome sequence of Spirochaeta thermophila DSM6192.</title>
        <authorList>
            <person name="Angelov A."/>
            <person name="Mientus M."/>
            <person name="Wittenberg S."/>
            <person name="Lehmann R."/>
            <person name="Liesegang H."/>
            <person name="Daniel R."/>
            <person name="Liebl W."/>
        </authorList>
    </citation>
    <scope>NUCLEOTIDE SEQUENCE</scope>
    <source>
        <strain>DSM 6192</strain>
    </source>
</reference>
<evidence type="ECO:0000256" key="6">
    <source>
        <dbReference type="ARBA" id="ARBA00023239"/>
    </source>
</evidence>
<keyword evidence="6 8" id="KW-0456">Lyase</keyword>
<proteinExistence type="inferred from homology"/>
<dbReference type="RefSeq" id="WP_013313000.1">
    <property type="nucleotide sequence ID" value="NC_014484.1"/>
</dbReference>